<dbReference type="EMBL" id="CACRXK020028995">
    <property type="protein sequence ID" value="CAB4041825.1"/>
    <property type="molecule type" value="Genomic_DNA"/>
</dbReference>
<reference evidence="2" key="1">
    <citation type="submission" date="2020-04" db="EMBL/GenBank/DDBJ databases">
        <authorList>
            <person name="Alioto T."/>
            <person name="Alioto T."/>
            <person name="Gomez Garrido J."/>
        </authorList>
    </citation>
    <scope>NUCLEOTIDE SEQUENCE</scope>
    <source>
        <strain evidence="2">A484AB</strain>
    </source>
</reference>
<dbReference type="AlphaFoldDB" id="A0A6S7K8W5"/>
<feature type="compositionally biased region" description="Gly residues" evidence="1">
    <location>
        <begin position="157"/>
        <end position="170"/>
    </location>
</feature>
<evidence type="ECO:0000313" key="3">
    <source>
        <dbReference type="Proteomes" id="UP001152795"/>
    </source>
</evidence>
<sequence>MADVLIASSLAPNIEKLTNEECFASLVQSDDKPARFNVSMQALPQDGSVDQMDKVVTFDFSKKKGTINMKCDNKDAVPEIIDISLASGQSLDRVSCNWECSQENIQNINKGNGGHCQVKRNGYLNDSEMTVTYRCSEPPKRDIEEFVQGNKGNKGNENGGNGNQGNGKGK</sequence>
<proteinExistence type="predicted"/>
<name>A0A6S7K8W5_PARCT</name>
<organism evidence="2 3">
    <name type="scientific">Paramuricea clavata</name>
    <name type="common">Red gorgonian</name>
    <name type="synonym">Violescent sea-whip</name>
    <dbReference type="NCBI Taxonomy" id="317549"/>
    <lineage>
        <taxon>Eukaryota</taxon>
        <taxon>Metazoa</taxon>
        <taxon>Cnidaria</taxon>
        <taxon>Anthozoa</taxon>
        <taxon>Octocorallia</taxon>
        <taxon>Malacalcyonacea</taxon>
        <taxon>Plexauridae</taxon>
        <taxon>Paramuricea</taxon>
    </lineage>
</organism>
<comment type="caution">
    <text evidence="2">The sequence shown here is derived from an EMBL/GenBank/DDBJ whole genome shotgun (WGS) entry which is preliminary data.</text>
</comment>
<keyword evidence="3" id="KW-1185">Reference proteome</keyword>
<feature type="region of interest" description="Disordered" evidence="1">
    <location>
        <begin position="138"/>
        <end position="170"/>
    </location>
</feature>
<gene>
    <name evidence="2" type="ORF">PACLA_8A089599</name>
</gene>
<dbReference type="Proteomes" id="UP001152795">
    <property type="component" value="Unassembled WGS sequence"/>
</dbReference>
<dbReference type="OrthoDB" id="10365972at2759"/>
<evidence type="ECO:0000313" key="2">
    <source>
        <dbReference type="EMBL" id="CAB4041825.1"/>
    </source>
</evidence>
<accession>A0A6S7K8W5</accession>
<evidence type="ECO:0000256" key="1">
    <source>
        <dbReference type="SAM" id="MobiDB-lite"/>
    </source>
</evidence>
<feature type="non-terminal residue" evidence="2">
    <location>
        <position position="1"/>
    </location>
</feature>
<protein>
    <submittedName>
        <fullName evidence="2">Uncharacterized protein</fullName>
    </submittedName>
</protein>